<comment type="caution">
    <text evidence="1">The sequence shown here is derived from an EMBL/GenBank/DDBJ whole genome shotgun (WGS) entry which is preliminary data.</text>
</comment>
<organism evidence="1 2">
    <name type="scientific">Racocetra persica</name>
    <dbReference type="NCBI Taxonomy" id="160502"/>
    <lineage>
        <taxon>Eukaryota</taxon>
        <taxon>Fungi</taxon>
        <taxon>Fungi incertae sedis</taxon>
        <taxon>Mucoromycota</taxon>
        <taxon>Glomeromycotina</taxon>
        <taxon>Glomeromycetes</taxon>
        <taxon>Diversisporales</taxon>
        <taxon>Gigasporaceae</taxon>
        <taxon>Racocetra</taxon>
    </lineage>
</organism>
<evidence type="ECO:0000313" key="1">
    <source>
        <dbReference type="EMBL" id="CAG8850824.1"/>
    </source>
</evidence>
<dbReference type="Proteomes" id="UP000789920">
    <property type="component" value="Unassembled WGS sequence"/>
</dbReference>
<evidence type="ECO:0000313" key="2">
    <source>
        <dbReference type="Proteomes" id="UP000789920"/>
    </source>
</evidence>
<gene>
    <name evidence="1" type="ORF">RPERSI_LOCUS36277</name>
</gene>
<accession>A0ACA9T0E4</accession>
<keyword evidence="2" id="KW-1185">Reference proteome</keyword>
<sequence length="43" mass="4705">SSGSLGLFVGLAVRIVWFIEKFILYFAFASLKNSRAILLSVIG</sequence>
<protein>
    <submittedName>
        <fullName evidence="1">21030_t:CDS:1</fullName>
    </submittedName>
</protein>
<reference evidence="1" key="1">
    <citation type="submission" date="2021-06" db="EMBL/GenBank/DDBJ databases">
        <authorList>
            <person name="Kallberg Y."/>
            <person name="Tangrot J."/>
            <person name="Rosling A."/>
        </authorList>
    </citation>
    <scope>NUCLEOTIDE SEQUENCE</scope>
    <source>
        <strain evidence="1">MA461A</strain>
    </source>
</reference>
<name>A0ACA9T0E4_9GLOM</name>
<feature type="non-terminal residue" evidence="1">
    <location>
        <position position="1"/>
    </location>
</feature>
<feature type="non-terminal residue" evidence="1">
    <location>
        <position position="43"/>
    </location>
</feature>
<proteinExistence type="predicted"/>
<dbReference type="EMBL" id="CAJVQC010172822">
    <property type="protein sequence ID" value="CAG8850824.1"/>
    <property type="molecule type" value="Genomic_DNA"/>
</dbReference>